<dbReference type="Proteomes" id="UP000234505">
    <property type="component" value="Unassembled WGS sequence"/>
</dbReference>
<protein>
    <submittedName>
        <fullName evidence="1">Chitinase</fullName>
    </submittedName>
</protein>
<dbReference type="EMBL" id="PIDS01002570">
    <property type="protein sequence ID" value="PLL09628.1"/>
    <property type="molecule type" value="Genomic_DNA"/>
</dbReference>
<proteinExistence type="predicted"/>
<gene>
    <name evidence="1" type="ORF">CWN50_37960</name>
</gene>
<reference evidence="1 2" key="1">
    <citation type="submission" date="2017-11" db="EMBL/GenBank/DDBJ databases">
        <authorList>
            <person name="Han C.G."/>
        </authorList>
    </citation>
    <scope>NUCLEOTIDE SEQUENCE [LARGE SCALE GENOMIC DNA]</scope>
    <source>
        <strain evidence="1 2">A11</strain>
    </source>
</reference>
<reference evidence="1 2" key="2">
    <citation type="submission" date="2018-01" db="EMBL/GenBank/DDBJ databases">
        <title>Genomic study of Klebsiella pneumoniae.</title>
        <authorList>
            <person name="Yang Y."/>
            <person name="Bicalho R."/>
        </authorList>
    </citation>
    <scope>NUCLEOTIDE SEQUENCE [LARGE SCALE GENOMIC DNA]</scope>
    <source>
        <strain evidence="1 2">A11</strain>
    </source>
</reference>
<dbReference type="AlphaFoldDB" id="A0A2J4P5F0"/>
<accession>A0A2J4P5F0</accession>
<sequence>MALHKTVALSAVAAGIMLSLGAAQATPL</sequence>
<evidence type="ECO:0000313" key="2">
    <source>
        <dbReference type="Proteomes" id="UP000234505"/>
    </source>
</evidence>
<organism evidence="1 2">
    <name type="scientific">Klebsiella michiganensis</name>
    <dbReference type="NCBI Taxonomy" id="1134687"/>
    <lineage>
        <taxon>Bacteria</taxon>
        <taxon>Pseudomonadati</taxon>
        <taxon>Pseudomonadota</taxon>
        <taxon>Gammaproteobacteria</taxon>
        <taxon>Enterobacterales</taxon>
        <taxon>Enterobacteriaceae</taxon>
        <taxon>Klebsiella/Raoultella group</taxon>
        <taxon>Klebsiella</taxon>
    </lineage>
</organism>
<feature type="non-terminal residue" evidence="1">
    <location>
        <position position="28"/>
    </location>
</feature>
<evidence type="ECO:0000313" key="1">
    <source>
        <dbReference type="EMBL" id="PLL09628.1"/>
    </source>
</evidence>
<name>A0A2J4P5F0_9ENTR</name>
<comment type="caution">
    <text evidence="1">The sequence shown here is derived from an EMBL/GenBank/DDBJ whole genome shotgun (WGS) entry which is preliminary data.</text>
</comment>